<dbReference type="PRINTS" id="PR00081">
    <property type="entry name" value="GDHRDH"/>
</dbReference>
<dbReference type="FunFam" id="3.40.50.720:FF:000084">
    <property type="entry name" value="Short-chain dehydrogenase reductase"/>
    <property type="match status" value="1"/>
</dbReference>
<dbReference type="OrthoDB" id="9785520at2"/>
<dbReference type="PANTHER" id="PTHR24321">
    <property type="entry name" value="DEHYDROGENASES, SHORT CHAIN"/>
    <property type="match status" value="1"/>
</dbReference>
<comment type="caution">
    <text evidence="3">The sequence shown here is derived from an EMBL/GenBank/DDBJ whole genome shotgun (WGS) entry which is preliminary data.</text>
</comment>
<organism evidence="3 4">
    <name type="scientific">Lyngbya aestuarii BL J</name>
    <dbReference type="NCBI Taxonomy" id="1348334"/>
    <lineage>
        <taxon>Bacteria</taxon>
        <taxon>Bacillati</taxon>
        <taxon>Cyanobacteriota</taxon>
        <taxon>Cyanophyceae</taxon>
        <taxon>Oscillatoriophycideae</taxon>
        <taxon>Oscillatoriales</taxon>
        <taxon>Microcoleaceae</taxon>
        <taxon>Lyngbya</taxon>
    </lineage>
</organism>
<dbReference type="Gene3D" id="3.40.50.720">
    <property type="entry name" value="NAD(P)-binding Rossmann-like Domain"/>
    <property type="match status" value="1"/>
</dbReference>
<evidence type="ECO:0000313" key="3">
    <source>
        <dbReference type="EMBL" id="ERT04456.1"/>
    </source>
</evidence>
<sequence length="248" mass="26747">MSFQDKVAIVTGGGRGIGKAIAQHLLKVGVKVAIAEIDSEAGNATETELSSSGEIKFIQTDISNEESVKNAIHQTIERFGRLDILVNNAAISDPENNPIEQLSLEHWNQVLTVNLTGAFLCTKYAVPHLRKYQGTILNIASTRAFMSEPNTEIYSTAKGGLVALTHALANSLGPDIRVNCVSPGWIVTSEDQQSQLTPEDHQQHPVGRVGQPKDIAAMVVYLASEEATFITGINVVVDGGMTHKMIYV</sequence>
<dbReference type="PATRIC" id="fig|1348334.3.peg.5375"/>
<evidence type="ECO:0000313" key="4">
    <source>
        <dbReference type="Proteomes" id="UP000017127"/>
    </source>
</evidence>
<evidence type="ECO:0000256" key="2">
    <source>
        <dbReference type="ARBA" id="ARBA00023002"/>
    </source>
</evidence>
<dbReference type="PROSITE" id="PS00061">
    <property type="entry name" value="ADH_SHORT"/>
    <property type="match status" value="1"/>
</dbReference>
<evidence type="ECO:0000256" key="1">
    <source>
        <dbReference type="ARBA" id="ARBA00006484"/>
    </source>
</evidence>
<comment type="similarity">
    <text evidence="1">Belongs to the short-chain dehydrogenases/reductases (SDR) family.</text>
</comment>
<keyword evidence="2" id="KW-0560">Oxidoreductase</keyword>
<gene>
    <name evidence="3" type="ORF">M595_5592</name>
</gene>
<dbReference type="AlphaFoldDB" id="U7QCL5"/>
<dbReference type="SUPFAM" id="SSF51735">
    <property type="entry name" value="NAD(P)-binding Rossmann-fold domains"/>
    <property type="match status" value="1"/>
</dbReference>
<name>U7QCL5_9CYAN</name>
<dbReference type="InterPro" id="IPR002347">
    <property type="entry name" value="SDR_fam"/>
</dbReference>
<accession>U7QCL5</accession>
<dbReference type="PRINTS" id="PR00080">
    <property type="entry name" value="SDRFAMILY"/>
</dbReference>
<dbReference type="EMBL" id="AUZM01000096">
    <property type="protein sequence ID" value="ERT04456.1"/>
    <property type="molecule type" value="Genomic_DNA"/>
</dbReference>
<protein>
    <submittedName>
        <fullName evidence="3">Short chain dehydrogenase family protein</fullName>
    </submittedName>
</protein>
<keyword evidence="4" id="KW-1185">Reference proteome</keyword>
<dbReference type="PANTHER" id="PTHR24321:SF8">
    <property type="entry name" value="ESTRADIOL 17-BETA-DEHYDROGENASE 8-RELATED"/>
    <property type="match status" value="1"/>
</dbReference>
<proteinExistence type="inferred from homology"/>
<dbReference type="Pfam" id="PF13561">
    <property type="entry name" value="adh_short_C2"/>
    <property type="match status" value="1"/>
</dbReference>
<dbReference type="GO" id="GO:0016491">
    <property type="term" value="F:oxidoreductase activity"/>
    <property type="evidence" value="ECO:0007669"/>
    <property type="project" value="UniProtKB-KW"/>
</dbReference>
<dbReference type="Proteomes" id="UP000017127">
    <property type="component" value="Unassembled WGS sequence"/>
</dbReference>
<dbReference type="InterPro" id="IPR036291">
    <property type="entry name" value="NAD(P)-bd_dom_sf"/>
</dbReference>
<dbReference type="NCBIfam" id="NF005559">
    <property type="entry name" value="PRK07231.1"/>
    <property type="match status" value="1"/>
</dbReference>
<dbReference type="RefSeq" id="WP_023069274.1">
    <property type="nucleotide sequence ID" value="NZ_AUZM01000096.1"/>
</dbReference>
<reference evidence="3 4" key="1">
    <citation type="journal article" date="2013" name="Front. Microbiol.">
        <title>Comparative genomic analyses of the cyanobacterium, Lyngbya aestuarii BL J, a powerful hydrogen producer.</title>
        <authorList>
            <person name="Kothari A."/>
            <person name="Vaughn M."/>
            <person name="Garcia-Pichel F."/>
        </authorList>
    </citation>
    <scope>NUCLEOTIDE SEQUENCE [LARGE SCALE GENOMIC DNA]</scope>
    <source>
        <strain evidence="3 4">BL J</strain>
    </source>
</reference>
<dbReference type="InterPro" id="IPR020904">
    <property type="entry name" value="Sc_DH/Rdtase_CS"/>
</dbReference>